<sequence>MHAVSNRQISEAASQGNNAAVCYHFGTRTDLLRAIESKHRVPIEQLRARMLLEIGASADLRDWVDCLVRPLTEHLDQLGNPSWYARFAAQAMADPTYREVVTKDALSSPHLVQVIDGITGCLADLPKRVRFERIVMARNLLMHTCAEHEGALAHHGRLARSPWKQAAEGLTDAITGLWQAPVRRTASGNSRRAHGRDLPGSSAMTTDAITAADEVFHSATDDPHWNESGWFNFAIPERDINGFVYYFHDVRTGTSGGGPAIWDPGGEQTYDCLFYDWRWIQPPTGTLDFTDFRLPNSLRHRVVEPMHRYRLSYSELGLDLDLEWTSLMAPHVLGGASPQHCHFDQPGRMRGTATLNGERLDIDCFSMRDRTWGPHRPGARRSGDYLWAIADAESSWHAITMATRSGVDRVIGGYLLRDGTVGELVTGERRVLDRRAGAPVRVVLDAEDDRGRALHAEGDVRTALRWLGWPGRMTFWTLTDWRWDGRQGWGEDQEFFAREQVRALMP</sequence>
<dbReference type="EMBL" id="BCTA01000078">
    <property type="protein sequence ID" value="GAT11960.1"/>
    <property type="molecule type" value="Genomic_DNA"/>
</dbReference>
<gene>
    <name evidence="2" type="ORF">RMCN_5093</name>
</gene>
<dbReference type="Pfam" id="PF23212">
    <property type="entry name" value="DUF7064"/>
    <property type="match status" value="1"/>
</dbReference>
<evidence type="ECO:0000313" key="2">
    <source>
        <dbReference type="EMBL" id="GAT11960.1"/>
    </source>
</evidence>
<evidence type="ECO:0000313" key="3">
    <source>
        <dbReference type="Proteomes" id="UP000069773"/>
    </source>
</evidence>
<dbReference type="SUPFAM" id="SSF159245">
    <property type="entry name" value="AttH-like"/>
    <property type="match status" value="1"/>
</dbReference>
<dbReference type="Gene3D" id="1.10.357.10">
    <property type="entry name" value="Tetracycline Repressor, domain 2"/>
    <property type="match status" value="1"/>
</dbReference>
<keyword evidence="3" id="KW-1185">Reference proteome</keyword>
<feature type="domain" description="DUF7064" evidence="1">
    <location>
        <begin position="384"/>
        <end position="490"/>
    </location>
</feature>
<reference evidence="2 3" key="1">
    <citation type="journal article" date="2016" name="Genome Announc.">
        <title>Draft Genome Sequences of Five Rapidly Growing Mycobacterium Species, M. thermoresistibile, M. fortuitum subsp. acetamidolyticum, M. canariasense, M. brisbanense, and M. novocastrense.</title>
        <authorList>
            <person name="Katahira K."/>
            <person name="Ogura Y."/>
            <person name="Gotoh Y."/>
            <person name="Hayashi T."/>
        </authorList>
    </citation>
    <scope>NUCLEOTIDE SEQUENCE [LARGE SCALE GENOMIC DNA]</scope>
    <source>
        <strain evidence="2 3">JCM18114</strain>
    </source>
</reference>
<dbReference type="InterPro" id="IPR055492">
    <property type="entry name" value="DUF7064"/>
</dbReference>
<protein>
    <submittedName>
        <fullName evidence="2">TetR family transcriptional regulator</fullName>
    </submittedName>
</protein>
<dbReference type="Proteomes" id="UP000069773">
    <property type="component" value="Unassembled WGS sequence"/>
</dbReference>
<organism evidence="2 3">
    <name type="scientific">Mycolicibacterium novocastrense</name>
    <name type="common">Mycobacterium novocastrense</name>
    <dbReference type="NCBI Taxonomy" id="59813"/>
    <lineage>
        <taxon>Bacteria</taxon>
        <taxon>Bacillati</taxon>
        <taxon>Actinomycetota</taxon>
        <taxon>Actinomycetes</taxon>
        <taxon>Mycobacteriales</taxon>
        <taxon>Mycobacteriaceae</taxon>
        <taxon>Mycolicibacterium</taxon>
    </lineage>
</organism>
<name>A0ABQ0KQP5_MYCNV</name>
<evidence type="ECO:0000259" key="1">
    <source>
        <dbReference type="Pfam" id="PF23212"/>
    </source>
</evidence>
<proteinExistence type="predicted"/>
<accession>A0ABQ0KQP5</accession>
<comment type="caution">
    <text evidence="2">The sequence shown here is derived from an EMBL/GenBank/DDBJ whole genome shotgun (WGS) entry which is preliminary data.</text>
</comment>